<keyword evidence="4" id="KW-0238">DNA-binding</keyword>
<comment type="similarity">
    <text evidence="1">Belongs to the DNA mismatch repair MutS family.</text>
</comment>
<evidence type="ECO:0000313" key="8">
    <source>
        <dbReference type="Proteomes" id="UP000823046"/>
    </source>
</evidence>
<evidence type="ECO:0000256" key="5">
    <source>
        <dbReference type="ARBA" id="ARBA00023204"/>
    </source>
</evidence>
<evidence type="ECO:0000256" key="4">
    <source>
        <dbReference type="ARBA" id="ARBA00023125"/>
    </source>
</evidence>
<evidence type="ECO:0000256" key="3">
    <source>
        <dbReference type="ARBA" id="ARBA00022840"/>
    </source>
</evidence>
<keyword evidence="2" id="KW-0547">Nucleotide-binding</keyword>
<dbReference type="PIRSF" id="PIRSF005813">
    <property type="entry name" value="MSH2"/>
    <property type="match status" value="1"/>
</dbReference>
<evidence type="ECO:0000256" key="2">
    <source>
        <dbReference type="ARBA" id="ARBA00022741"/>
    </source>
</evidence>
<dbReference type="InterPro" id="IPR000432">
    <property type="entry name" value="DNA_mismatch_repair_MutS_C"/>
</dbReference>
<dbReference type="InterPro" id="IPR045076">
    <property type="entry name" value="MutS"/>
</dbReference>
<keyword evidence="8" id="KW-1185">Reference proteome</keyword>
<dbReference type="Pfam" id="PF00488">
    <property type="entry name" value="MutS_V"/>
    <property type="match status" value="1"/>
</dbReference>
<dbReference type="InterPro" id="IPR036678">
    <property type="entry name" value="MutS_con_dom_sf"/>
</dbReference>
<dbReference type="SUPFAM" id="SSF52540">
    <property type="entry name" value="P-loop containing nucleoside triphosphate hydrolases"/>
    <property type="match status" value="1"/>
</dbReference>
<name>A0ABQ7J601_9APIC</name>
<keyword evidence="5" id="KW-0234">DNA repair</keyword>
<dbReference type="InterPro" id="IPR036187">
    <property type="entry name" value="DNA_mismatch_repair_MutS_sf"/>
</dbReference>
<dbReference type="PROSITE" id="PS00486">
    <property type="entry name" value="DNA_MISMATCH_REPAIR_2"/>
    <property type="match status" value="1"/>
</dbReference>
<dbReference type="Gene3D" id="3.40.50.300">
    <property type="entry name" value="P-loop containing nucleotide triphosphate hydrolases"/>
    <property type="match status" value="1"/>
</dbReference>
<dbReference type="PANTHER" id="PTHR11361:SF35">
    <property type="entry name" value="DNA MISMATCH REPAIR PROTEIN MSH2"/>
    <property type="match status" value="1"/>
</dbReference>
<dbReference type="Pfam" id="PF05192">
    <property type="entry name" value="MutS_III"/>
    <property type="match status" value="1"/>
</dbReference>
<accession>A0ABQ7J601</accession>
<comment type="caution">
    <text evidence="7">The sequence shown here is derived from an EMBL/GenBank/DDBJ whole genome shotgun (WGS) entry which is preliminary data.</text>
</comment>
<dbReference type="SMART" id="SM00534">
    <property type="entry name" value="MUTSac"/>
    <property type="match status" value="1"/>
</dbReference>
<protein>
    <submittedName>
        <fullName evidence="7">MutS domain V domain-containing protein</fullName>
    </submittedName>
</protein>
<dbReference type="InterPro" id="IPR027417">
    <property type="entry name" value="P-loop_NTPase"/>
</dbReference>
<dbReference type="SMART" id="SM00533">
    <property type="entry name" value="MUTSd"/>
    <property type="match status" value="1"/>
</dbReference>
<dbReference type="Proteomes" id="UP000823046">
    <property type="component" value="Unassembled WGS sequence"/>
</dbReference>
<dbReference type="InterPro" id="IPR007696">
    <property type="entry name" value="DNA_mismatch_repair_MutS_core"/>
</dbReference>
<feature type="domain" description="DNA mismatch repair proteins mutS family" evidence="6">
    <location>
        <begin position="657"/>
        <end position="673"/>
    </location>
</feature>
<feature type="non-terminal residue" evidence="7">
    <location>
        <position position="1"/>
    </location>
</feature>
<dbReference type="Gene3D" id="1.10.1420.10">
    <property type="match status" value="1"/>
</dbReference>
<reference evidence="7 8" key="1">
    <citation type="journal article" date="2020" name="bioRxiv">
        <title>Metabolic contributions of an alphaproteobacterial endosymbiont in the apicomplexan Cardiosporidium cionae.</title>
        <authorList>
            <person name="Hunter E.S."/>
            <person name="Paight C.J."/>
            <person name="Lane C.E."/>
        </authorList>
    </citation>
    <scope>NUCLEOTIDE SEQUENCE [LARGE SCALE GENOMIC DNA]</scope>
    <source>
        <strain evidence="7">ESH_2018</strain>
    </source>
</reference>
<dbReference type="EMBL" id="JADAQX010000796">
    <property type="protein sequence ID" value="KAF8819359.1"/>
    <property type="molecule type" value="Genomic_DNA"/>
</dbReference>
<evidence type="ECO:0000256" key="1">
    <source>
        <dbReference type="ARBA" id="ARBA00006271"/>
    </source>
</evidence>
<dbReference type="SUPFAM" id="SSF48334">
    <property type="entry name" value="DNA repair protein MutS, domain III"/>
    <property type="match status" value="1"/>
</dbReference>
<keyword evidence="3" id="KW-0067">ATP-binding</keyword>
<evidence type="ECO:0000313" key="7">
    <source>
        <dbReference type="EMBL" id="KAF8819359.1"/>
    </source>
</evidence>
<gene>
    <name evidence="7" type="ORF">IE077_001139</name>
</gene>
<evidence type="ECO:0000259" key="6">
    <source>
        <dbReference type="PROSITE" id="PS00486"/>
    </source>
</evidence>
<sequence length="846" mass="95690">VRPRYAAILPPSDAIDLKKVSDILSLCGVDVVESPKNFFSGTLFLVVYGEECELRLCGLPTQIVYDSFDVVSNIEQDFARLLRKEDSIRNHVAEFNLSVALQSLACILAEWKLLSDTSLFHSCTLQLYPIESFLRLDKASFAALNLLPKEGDGRVYPIFFLRNRAPTSLFGLLNRCRTSIGSRRLVGWITQPLVDIEAIGKRHDIVEAFLQENELRQTLQATYLKKVPDLDKLISKFHRVNGGVSVSKSHLTLDDVVKLFDCLLDCRKLLDMLTHYMGLHRDTLEELITSPLKECMDGSILFIQLIERTVDLKEAENGNYVISREFDPRLQELADEKETVLEKLENLRQQCEMDLFGEYSSSSGRRGRTRDEKDVVRILEDNSFGFVLRVTKKDQPVVQARKQQYTPIRLNKTEYLFTTHAFKLQCKAYERCCSEYRTCQSAVSIIDVWDVLLFRFKGFWNGLVEKSLTIASTYWPMVEKLADVLSLVDILASFALVSSSAPSPYIRPEIPRKGMRSINYFMHLVDIGDKTVENKGIKMGCFSNLHLVASRHALLEMQPQCKAFIANDVCMDPVSSRLHVITGPNMGGKSTYIRQVALTVLLCQIGCFVPCQSARIPIFSQIMCRVGASDSQLRGVSTFLAEMIEAAAILNTANATSLVLVDELGRGTSTFEGFGLAWAIAKHLLEEIKCFCLFATHFHEMGELSNEYEGAVNCHVTAAIVDNKLETKKLTFLYQIKENCCDQSYGVAVAKMAGIPEEVRLNLFVVRKAQQKSEELEFIEKWQAENSQPFSSRDTLPPPLKKLKVLLVDLFTKTSADEFYHNAMENVERLDASAVIHMDRVNQEIQ</sequence>
<dbReference type="Gene3D" id="3.30.420.110">
    <property type="entry name" value="MutS, connector domain"/>
    <property type="match status" value="1"/>
</dbReference>
<keyword evidence="5" id="KW-0227">DNA damage</keyword>
<organism evidence="7 8">
    <name type="scientific">Cardiosporidium cionae</name>
    <dbReference type="NCBI Taxonomy" id="476202"/>
    <lineage>
        <taxon>Eukaryota</taxon>
        <taxon>Sar</taxon>
        <taxon>Alveolata</taxon>
        <taxon>Apicomplexa</taxon>
        <taxon>Aconoidasida</taxon>
        <taxon>Nephromycida</taxon>
        <taxon>Cardiosporidium</taxon>
    </lineage>
</organism>
<dbReference type="InterPro" id="IPR011184">
    <property type="entry name" value="DNA_mismatch_repair_Msh2"/>
</dbReference>
<dbReference type="PANTHER" id="PTHR11361">
    <property type="entry name" value="DNA MISMATCH REPAIR PROTEIN MUTS FAMILY MEMBER"/>
    <property type="match status" value="1"/>
</dbReference>
<proteinExistence type="inferred from homology"/>